<dbReference type="InterPro" id="IPR004839">
    <property type="entry name" value="Aminotransferase_I/II_large"/>
</dbReference>
<dbReference type="SUPFAM" id="SSF53383">
    <property type="entry name" value="PLP-dependent transferases"/>
    <property type="match status" value="1"/>
</dbReference>
<reference evidence="8 9" key="1">
    <citation type="submission" date="2021-01" db="EMBL/GenBank/DDBJ databases">
        <title>Whole genome shotgun sequence of Planobispora longispora NBRC 13918.</title>
        <authorList>
            <person name="Komaki H."/>
            <person name="Tamura T."/>
        </authorList>
    </citation>
    <scope>NUCLEOTIDE SEQUENCE [LARGE SCALE GENOMIC DNA]</scope>
    <source>
        <strain evidence="8 9">NBRC 13918</strain>
    </source>
</reference>
<dbReference type="InterPro" id="IPR000524">
    <property type="entry name" value="Tscrpt_reg_HTH_GntR"/>
</dbReference>
<evidence type="ECO:0000256" key="2">
    <source>
        <dbReference type="ARBA" id="ARBA00022898"/>
    </source>
</evidence>
<dbReference type="PRINTS" id="PR00035">
    <property type="entry name" value="HTHGNTR"/>
</dbReference>
<dbReference type="InterPro" id="IPR015424">
    <property type="entry name" value="PyrdxlP-dep_Trfase"/>
</dbReference>
<protein>
    <submittedName>
        <fullName evidence="8">GntR family transcriptional regulator</fullName>
    </submittedName>
</protein>
<dbReference type="InterPro" id="IPR051446">
    <property type="entry name" value="HTH_trans_reg/aminotransferase"/>
</dbReference>
<proteinExistence type="inferred from homology"/>
<dbReference type="RefSeq" id="WP_239316795.1">
    <property type="nucleotide sequence ID" value="NZ_BOOH01000036.1"/>
</dbReference>
<evidence type="ECO:0000259" key="7">
    <source>
        <dbReference type="PROSITE" id="PS50949"/>
    </source>
</evidence>
<dbReference type="GO" id="GO:0003700">
    <property type="term" value="F:DNA-binding transcription factor activity"/>
    <property type="evidence" value="ECO:0007669"/>
    <property type="project" value="InterPro"/>
</dbReference>
<evidence type="ECO:0000256" key="3">
    <source>
        <dbReference type="ARBA" id="ARBA00023015"/>
    </source>
</evidence>
<dbReference type="Pfam" id="PF00392">
    <property type="entry name" value="GntR"/>
    <property type="match status" value="1"/>
</dbReference>
<feature type="compositionally biased region" description="Gly residues" evidence="6">
    <location>
        <begin position="127"/>
        <end position="140"/>
    </location>
</feature>
<dbReference type="SUPFAM" id="SSF46785">
    <property type="entry name" value="Winged helix' DNA-binding domain"/>
    <property type="match status" value="1"/>
</dbReference>
<dbReference type="Proteomes" id="UP000616724">
    <property type="component" value="Unassembled WGS sequence"/>
</dbReference>
<comment type="similarity">
    <text evidence="1">In the C-terminal section; belongs to the class-I pyridoxal-phosphate-dependent aminotransferase family.</text>
</comment>
<keyword evidence="4" id="KW-0238">DNA-binding</keyword>
<evidence type="ECO:0000256" key="4">
    <source>
        <dbReference type="ARBA" id="ARBA00023125"/>
    </source>
</evidence>
<accession>A0A8J3RMV5</accession>
<keyword evidence="2" id="KW-0663">Pyridoxal phosphate</keyword>
<dbReference type="PANTHER" id="PTHR46577">
    <property type="entry name" value="HTH-TYPE TRANSCRIPTIONAL REGULATORY PROTEIN GABR"/>
    <property type="match status" value="1"/>
</dbReference>
<evidence type="ECO:0000313" key="9">
    <source>
        <dbReference type="Proteomes" id="UP000616724"/>
    </source>
</evidence>
<evidence type="ECO:0000256" key="6">
    <source>
        <dbReference type="SAM" id="MobiDB-lite"/>
    </source>
</evidence>
<dbReference type="InterPro" id="IPR036390">
    <property type="entry name" value="WH_DNA-bd_sf"/>
</dbReference>
<name>A0A8J3RMV5_9ACTN</name>
<evidence type="ECO:0000313" key="8">
    <source>
        <dbReference type="EMBL" id="GIH77918.1"/>
    </source>
</evidence>
<dbReference type="SMART" id="SM00345">
    <property type="entry name" value="HTH_GNTR"/>
    <property type="match status" value="1"/>
</dbReference>
<dbReference type="GO" id="GO:0003677">
    <property type="term" value="F:DNA binding"/>
    <property type="evidence" value="ECO:0007669"/>
    <property type="project" value="UniProtKB-KW"/>
</dbReference>
<dbReference type="Gene3D" id="3.40.640.10">
    <property type="entry name" value="Type I PLP-dependent aspartate aminotransferase-like (Major domain)"/>
    <property type="match status" value="1"/>
</dbReference>
<dbReference type="AlphaFoldDB" id="A0A8J3RMV5"/>
<dbReference type="PANTHER" id="PTHR46577:SF1">
    <property type="entry name" value="HTH-TYPE TRANSCRIPTIONAL REGULATORY PROTEIN GABR"/>
    <property type="match status" value="1"/>
</dbReference>
<dbReference type="Pfam" id="PF00155">
    <property type="entry name" value="Aminotran_1_2"/>
    <property type="match status" value="1"/>
</dbReference>
<feature type="region of interest" description="Disordered" evidence="6">
    <location>
        <begin position="112"/>
        <end position="157"/>
    </location>
</feature>
<dbReference type="GO" id="GO:0030170">
    <property type="term" value="F:pyridoxal phosphate binding"/>
    <property type="evidence" value="ECO:0007669"/>
    <property type="project" value="InterPro"/>
</dbReference>
<dbReference type="InterPro" id="IPR015421">
    <property type="entry name" value="PyrdxlP-dep_Trfase_major"/>
</dbReference>
<dbReference type="InterPro" id="IPR036388">
    <property type="entry name" value="WH-like_DNA-bd_sf"/>
</dbReference>
<sequence>MPRPVPPADPPVSARRGLPRSARLVDLPVRVDRRLPVPLCAQLADGLRLAMRDGTLKSGERLPSTRALARQLAVSRTVVTEAYQQLYAEGWIEGRHGSGTYVADLTVPASPGAVASGSEPRTPRPGSGDGGAVPGSGYGAASGEWDAPWPEGRRGSAAPYGGEVIDLRPGQPWVEGYDEAAWRRAWRRAAELPPGDAPDPYGLPRLREALAGHLRRSRGIPVGPENIMVTRGTGNGLDLVAAAFLRPGDRAGVEEPGYRVARNVFAARGAEIVPCPVDGDGVLVDDLPGDLRVLYTTPAHQYPLGGRLPVPRRERLLAWARRAGALVVEDDYDAEFRYDVAPLPALYGLDPARVILLGTLSKSLSPDIGVGWLVAVPELLEAVARARYALADRTGGPAQQAVAVLIENGDLDRHLRRMRLEYARRRAAIVEVLGSRVMGDTAGLHVMVELPAHAVPAVVEAAGERGVLLDTTARHHHGPPSRHGLVLGYGSASLAQVKRGIVILAELLGRVDATG</sequence>
<dbReference type="PROSITE" id="PS50949">
    <property type="entry name" value="HTH_GNTR"/>
    <property type="match status" value="1"/>
</dbReference>
<dbReference type="CDD" id="cd00609">
    <property type="entry name" value="AAT_like"/>
    <property type="match status" value="1"/>
</dbReference>
<keyword evidence="5" id="KW-0804">Transcription</keyword>
<feature type="domain" description="HTH gntR-type" evidence="7">
    <location>
        <begin position="37"/>
        <end position="105"/>
    </location>
</feature>
<dbReference type="EMBL" id="BOOH01000036">
    <property type="protein sequence ID" value="GIH77918.1"/>
    <property type="molecule type" value="Genomic_DNA"/>
</dbReference>
<evidence type="ECO:0000256" key="5">
    <source>
        <dbReference type="ARBA" id="ARBA00023163"/>
    </source>
</evidence>
<evidence type="ECO:0000256" key="1">
    <source>
        <dbReference type="ARBA" id="ARBA00005384"/>
    </source>
</evidence>
<keyword evidence="9" id="KW-1185">Reference proteome</keyword>
<comment type="caution">
    <text evidence="8">The sequence shown here is derived from an EMBL/GenBank/DDBJ whole genome shotgun (WGS) entry which is preliminary data.</text>
</comment>
<dbReference type="Gene3D" id="1.10.10.10">
    <property type="entry name" value="Winged helix-like DNA-binding domain superfamily/Winged helix DNA-binding domain"/>
    <property type="match status" value="1"/>
</dbReference>
<gene>
    <name evidence="8" type="ORF">Plo01_43470</name>
</gene>
<dbReference type="CDD" id="cd07377">
    <property type="entry name" value="WHTH_GntR"/>
    <property type="match status" value="1"/>
</dbReference>
<organism evidence="8 9">
    <name type="scientific">Planobispora longispora</name>
    <dbReference type="NCBI Taxonomy" id="28887"/>
    <lineage>
        <taxon>Bacteria</taxon>
        <taxon>Bacillati</taxon>
        <taxon>Actinomycetota</taxon>
        <taxon>Actinomycetes</taxon>
        <taxon>Streptosporangiales</taxon>
        <taxon>Streptosporangiaceae</taxon>
        <taxon>Planobispora</taxon>
    </lineage>
</organism>
<keyword evidence="3" id="KW-0805">Transcription regulation</keyword>